<feature type="compositionally biased region" description="Acidic residues" evidence="1">
    <location>
        <begin position="258"/>
        <end position="272"/>
    </location>
</feature>
<comment type="caution">
    <text evidence="2">The sequence shown here is derived from an EMBL/GenBank/DDBJ whole genome shotgun (WGS) entry which is preliminary data.</text>
</comment>
<dbReference type="PANTHER" id="PTHR34117:SF1">
    <property type="entry name" value="STYLE CELL-CYCLE INHIBITOR 1"/>
    <property type="match status" value="1"/>
</dbReference>
<feature type="compositionally biased region" description="Basic residues" evidence="1">
    <location>
        <begin position="32"/>
        <end position="49"/>
    </location>
</feature>
<feature type="region of interest" description="Disordered" evidence="1">
    <location>
        <begin position="108"/>
        <end position="331"/>
    </location>
</feature>
<dbReference type="InterPro" id="IPR044688">
    <property type="entry name" value="SCI-1-like"/>
</dbReference>
<organism evidence="2 3">
    <name type="scientific">Extremus antarcticus</name>
    <dbReference type="NCBI Taxonomy" id="702011"/>
    <lineage>
        <taxon>Eukaryota</taxon>
        <taxon>Fungi</taxon>
        <taxon>Dikarya</taxon>
        <taxon>Ascomycota</taxon>
        <taxon>Pezizomycotina</taxon>
        <taxon>Dothideomycetes</taxon>
        <taxon>Dothideomycetidae</taxon>
        <taxon>Mycosphaerellales</taxon>
        <taxon>Extremaceae</taxon>
        <taxon>Extremus</taxon>
    </lineage>
</organism>
<dbReference type="Proteomes" id="UP001271007">
    <property type="component" value="Unassembled WGS sequence"/>
</dbReference>
<feature type="compositionally biased region" description="Basic and acidic residues" evidence="1">
    <location>
        <begin position="117"/>
        <end position="129"/>
    </location>
</feature>
<keyword evidence="3" id="KW-1185">Reference proteome</keyword>
<gene>
    <name evidence="2" type="ORF">LTR09_008009</name>
</gene>
<evidence type="ECO:0000313" key="2">
    <source>
        <dbReference type="EMBL" id="KAK3050931.1"/>
    </source>
</evidence>
<proteinExistence type="predicted"/>
<dbReference type="EMBL" id="JAWDJX010000029">
    <property type="protein sequence ID" value="KAK3050931.1"/>
    <property type="molecule type" value="Genomic_DNA"/>
</dbReference>
<reference evidence="2" key="1">
    <citation type="submission" date="2023-04" db="EMBL/GenBank/DDBJ databases">
        <title>Black Yeasts Isolated from many extreme environments.</title>
        <authorList>
            <person name="Coleine C."/>
            <person name="Stajich J.E."/>
            <person name="Selbmann L."/>
        </authorList>
    </citation>
    <scope>NUCLEOTIDE SEQUENCE</scope>
    <source>
        <strain evidence="2">CCFEE 5312</strain>
    </source>
</reference>
<dbReference type="AlphaFoldDB" id="A0AAJ0DBT2"/>
<feature type="compositionally biased region" description="Basic and acidic residues" evidence="1">
    <location>
        <begin position="280"/>
        <end position="320"/>
    </location>
</feature>
<evidence type="ECO:0000313" key="3">
    <source>
        <dbReference type="Proteomes" id="UP001271007"/>
    </source>
</evidence>
<feature type="compositionally biased region" description="Basic and acidic residues" evidence="1">
    <location>
        <begin position="189"/>
        <end position="200"/>
    </location>
</feature>
<feature type="compositionally biased region" description="Basic and acidic residues" evidence="1">
    <location>
        <begin position="214"/>
        <end position="243"/>
    </location>
</feature>
<name>A0AAJ0DBT2_9PEZI</name>
<feature type="compositionally biased region" description="Basic and acidic residues" evidence="1">
    <location>
        <begin position="22"/>
        <end position="31"/>
    </location>
</feature>
<sequence>MDDSTATTRHRSKRSRSPTGRDSGDKDGNDVKRHRSRSPHRQKHKHHEKKEKLPFKSPHLHRHDYDAYSALFAEYLDLQKEINIADLDDREVQGRWKSFLNKWNRGELAEGYYDPQMKQRADARSKEFARASPPRSMAIGKSGAKLPATSNGNGNASEDDEDDDGFGPAAPTTGGSRYGPSVPTFGDLQYKREQASEDRSNQLADLRHNRKQDRKAQQAHLEELVPRAEPGSRERQLEKKRDAAVSNKAFADSKDAGTEEVAENDLMGDDGVDAFKAQKKAGERKKNERELRKDEILRAREAEREERLAEHRKKEGKTMEYLRGLAQQRYG</sequence>
<accession>A0AAJ0DBT2</accession>
<dbReference type="PANTHER" id="PTHR34117">
    <property type="entry name" value="STYLE CELL-CYCLE INHIBITOR 1"/>
    <property type="match status" value="1"/>
</dbReference>
<protein>
    <submittedName>
        <fullName evidence="2">Uncharacterized protein</fullName>
    </submittedName>
</protein>
<feature type="region of interest" description="Disordered" evidence="1">
    <location>
        <begin position="1"/>
        <end position="60"/>
    </location>
</feature>
<evidence type="ECO:0000256" key="1">
    <source>
        <dbReference type="SAM" id="MobiDB-lite"/>
    </source>
</evidence>